<dbReference type="Gene3D" id="3.30.420.10">
    <property type="entry name" value="Ribonuclease H-like superfamily/Ribonuclease H"/>
    <property type="match status" value="1"/>
</dbReference>
<evidence type="ECO:0000259" key="1">
    <source>
        <dbReference type="PROSITE" id="PS50879"/>
    </source>
</evidence>
<name>A0A0G1ID79_9BACT</name>
<dbReference type="SUPFAM" id="SSF53098">
    <property type="entry name" value="Ribonuclease H-like"/>
    <property type="match status" value="1"/>
</dbReference>
<reference evidence="2 3" key="1">
    <citation type="journal article" date="2015" name="Nature">
        <title>rRNA introns, odd ribosomes, and small enigmatic genomes across a large radiation of phyla.</title>
        <authorList>
            <person name="Brown C.T."/>
            <person name="Hug L.A."/>
            <person name="Thomas B.C."/>
            <person name="Sharon I."/>
            <person name="Castelle C.J."/>
            <person name="Singh A."/>
            <person name="Wilkins M.J."/>
            <person name="Williams K.H."/>
            <person name="Banfield J.F."/>
        </authorList>
    </citation>
    <scope>NUCLEOTIDE SEQUENCE [LARGE SCALE GENOMIC DNA]</scope>
</reference>
<protein>
    <submittedName>
        <fullName evidence="2">Ribonuclease H</fullName>
    </submittedName>
</protein>
<dbReference type="GO" id="GO:0003676">
    <property type="term" value="F:nucleic acid binding"/>
    <property type="evidence" value="ECO:0007669"/>
    <property type="project" value="InterPro"/>
</dbReference>
<dbReference type="PANTHER" id="PTHR47723">
    <property type="entry name" value="OS05G0353850 PROTEIN"/>
    <property type="match status" value="1"/>
</dbReference>
<accession>A0A0G1ID79</accession>
<sequence>MSKAMPAGRQEKLIVYTDGGSRGNPGPAALGVVITDEKGRTIKEYGEKLGVKTNNEAEYGAVIFALKKIKALFGKEKTKKMEINFKMDSEFVTKQLNGEYKIEEERMFPLFITVWNLKMDFAKVTFSHVRREKNRDADRLVNAALDSDQGRLWQ</sequence>
<dbReference type="InterPro" id="IPR053151">
    <property type="entry name" value="RNase_H-like"/>
</dbReference>
<gene>
    <name evidence="2" type="ORF">UW49_C0007G0045</name>
</gene>
<evidence type="ECO:0000313" key="2">
    <source>
        <dbReference type="EMBL" id="KKT57165.1"/>
    </source>
</evidence>
<comment type="caution">
    <text evidence="2">The sequence shown here is derived from an EMBL/GenBank/DDBJ whole genome shotgun (WGS) entry which is preliminary data.</text>
</comment>
<dbReference type="GO" id="GO:0004523">
    <property type="term" value="F:RNA-DNA hybrid ribonuclease activity"/>
    <property type="evidence" value="ECO:0007669"/>
    <property type="project" value="InterPro"/>
</dbReference>
<dbReference type="AlphaFoldDB" id="A0A0G1ID79"/>
<proteinExistence type="predicted"/>
<dbReference type="InterPro" id="IPR002156">
    <property type="entry name" value="RNaseH_domain"/>
</dbReference>
<dbReference type="InterPro" id="IPR012337">
    <property type="entry name" value="RNaseH-like_sf"/>
</dbReference>
<dbReference type="PROSITE" id="PS50879">
    <property type="entry name" value="RNASE_H_1"/>
    <property type="match status" value="1"/>
</dbReference>
<dbReference type="Proteomes" id="UP000033977">
    <property type="component" value="Unassembled WGS sequence"/>
</dbReference>
<dbReference type="InterPro" id="IPR036397">
    <property type="entry name" value="RNaseH_sf"/>
</dbReference>
<dbReference type="PANTHER" id="PTHR47723:SF19">
    <property type="entry name" value="POLYNUCLEOTIDYL TRANSFERASE, RIBONUCLEASE H-LIKE SUPERFAMILY PROTEIN"/>
    <property type="match status" value="1"/>
</dbReference>
<feature type="domain" description="RNase H type-1" evidence="1">
    <location>
        <begin position="9"/>
        <end position="146"/>
    </location>
</feature>
<organism evidence="2 3">
    <name type="scientific">Candidatus Giovannonibacteria bacterium GW2011_GWB1_44_23</name>
    <dbReference type="NCBI Taxonomy" id="1618652"/>
    <lineage>
        <taxon>Bacteria</taxon>
        <taxon>Candidatus Giovannoniibacteriota</taxon>
    </lineage>
</organism>
<evidence type="ECO:0000313" key="3">
    <source>
        <dbReference type="Proteomes" id="UP000033977"/>
    </source>
</evidence>
<dbReference type="Pfam" id="PF13456">
    <property type="entry name" value="RVT_3"/>
    <property type="match status" value="1"/>
</dbReference>
<dbReference type="EMBL" id="LCIN01000007">
    <property type="protein sequence ID" value="KKT57165.1"/>
    <property type="molecule type" value="Genomic_DNA"/>
</dbReference>
<dbReference type="CDD" id="cd09279">
    <property type="entry name" value="RNase_HI_like"/>
    <property type="match status" value="1"/>
</dbReference>